<dbReference type="AlphaFoldDB" id="A0A7I9YSF0"/>
<feature type="region of interest" description="Disordered" evidence="1">
    <location>
        <begin position="1"/>
        <end position="20"/>
    </location>
</feature>
<reference evidence="2 3" key="1">
    <citation type="journal article" date="2019" name="Emerg. Microbes Infect.">
        <title>Comprehensive subspecies identification of 175 nontuberculous mycobacteria species based on 7547 genomic profiles.</title>
        <authorList>
            <person name="Matsumoto Y."/>
            <person name="Kinjo T."/>
            <person name="Motooka D."/>
            <person name="Nabeya D."/>
            <person name="Jung N."/>
            <person name="Uechi K."/>
            <person name="Horii T."/>
            <person name="Iida T."/>
            <person name="Fujita J."/>
            <person name="Nakamura S."/>
        </authorList>
    </citation>
    <scope>NUCLEOTIDE SEQUENCE [LARGE SCALE GENOMIC DNA]</scope>
    <source>
        <strain evidence="2 3">JCM 30725</strain>
    </source>
</reference>
<proteinExistence type="predicted"/>
<name>A0A7I9YSF0_MYCBU</name>
<evidence type="ECO:0000313" key="3">
    <source>
        <dbReference type="Proteomes" id="UP000465360"/>
    </source>
</evidence>
<accession>A0A7I9YSF0</accession>
<organism evidence="2 3">
    <name type="scientific">Mycobacterium bourgelatii</name>
    <dbReference type="NCBI Taxonomy" id="1273442"/>
    <lineage>
        <taxon>Bacteria</taxon>
        <taxon>Bacillati</taxon>
        <taxon>Actinomycetota</taxon>
        <taxon>Actinomycetes</taxon>
        <taxon>Mycobacteriales</taxon>
        <taxon>Mycobacteriaceae</taxon>
        <taxon>Mycobacterium</taxon>
    </lineage>
</organism>
<protein>
    <submittedName>
        <fullName evidence="2">Antitoxin MazE</fullName>
    </submittedName>
</protein>
<dbReference type="RefSeq" id="WP_163714998.1">
    <property type="nucleotide sequence ID" value="NZ_BLKZ01000001.1"/>
</dbReference>
<dbReference type="Pfam" id="PF11455">
    <property type="entry name" value="MazE-like"/>
    <property type="match status" value="1"/>
</dbReference>
<evidence type="ECO:0000313" key="2">
    <source>
        <dbReference type="EMBL" id="GFG91621.1"/>
    </source>
</evidence>
<sequence length="69" mass="7956">MTPARDRGHQHRERLRQQGMRPVQIWVPDVTAHEFHREAHRQSASVAAGEREAEDQAFVNAIAVDWDEA</sequence>
<keyword evidence="3" id="KW-1185">Reference proteome</keyword>
<dbReference type="EMBL" id="BLKZ01000001">
    <property type="protein sequence ID" value="GFG91621.1"/>
    <property type="molecule type" value="Genomic_DNA"/>
</dbReference>
<gene>
    <name evidence="2" type="primary">mazE</name>
    <name evidence="2" type="ORF">MBOU_36630</name>
</gene>
<comment type="caution">
    <text evidence="2">The sequence shown here is derived from an EMBL/GenBank/DDBJ whole genome shotgun (WGS) entry which is preliminary data.</text>
</comment>
<dbReference type="InterPro" id="IPR021558">
    <property type="entry name" value="MazE-like"/>
</dbReference>
<dbReference type="Proteomes" id="UP000465360">
    <property type="component" value="Unassembled WGS sequence"/>
</dbReference>
<evidence type="ECO:0000256" key="1">
    <source>
        <dbReference type="SAM" id="MobiDB-lite"/>
    </source>
</evidence>